<gene>
    <name evidence="2" type="ORF">BSL82_00665</name>
</gene>
<dbReference type="AlphaFoldDB" id="A0A1L3ZQU2"/>
<name>A0A1L3ZQU2_9SPHN</name>
<keyword evidence="1" id="KW-0472">Membrane</keyword>
<feature type="transmembrane region" description="Helical" evidence="1">
    <location>
        <begin position="42"/>
        <end position="59"/>
    </location>
</feature>
<keyword evidence="1" id="KW-1133">Transmembrane helix</keyword>
<dbReference type="KEGG" id="sphj:BSL82_00665"/>
<protein>
    <recommendedName>
        <fullName evidence="4">DUF4175 domain-containing protein</fullName>
    </recommendedName>
</protein>
<evidence type="ECO:0000313" key="3">
    <source>
        <dbReference type="Proteomes" id="UP000182063"/>
    </source>
</evidence>
<dbReference type="STRING" id="1921510.BSL82_00665"/>
<keyword evidence="3" id="KW-1185">Reference proteome</keyword>
<proteinExistence type="predicted"/>
<dbReference type="Proteomes" id="UP000182063">
    <property type="component" value="Chromosome"/>
</dbReference>
<evidence type="ECO:0000313" key="2">
    <source>
        <dbReference type="EMBL" id="API57997.1"/>
    </source>
</evidence>
<reference evidence="3" key="1">
    <citation type="submission" date="2016-11" db="EMBL/GenBank/DDBJ databases">
        <title>Complete Genome Sequence of alachlor-degrading Sphingomonas sp. strain JJ-A5.</title>
        <authorList>
            <person name="Lee H."/>
            <person name="Ka J.-O."/>
        </authorList>
    </citation>
    <scope>NUCLEOTIDE SEQUENCE [LARGE SCALE GENOMIC DNA]</scope>
    <source>
        <strain evidence="3">JJ-A5</strain>
    </source>
</reference>
<evidence type="ECO:0000256" key="1">
    <source>
        <dbReference type="SAM" id="Phobius"/>
    </source>
</evidence>
<keyword evidence="1" id="KW-0812">Transmembrane</keyword>
<dbReference type="EMBL" id="CP018221">
    <property type="protein sequence ID" value="API57997.1"/>
    <property type="molecule type" value="Genomic_DNA"/>
</dbReference>
<feature type="transmembrane region" description="Helical" evidence="1">
    <location>
        <begin position="12"/>
        <end position="36"/>
    </location>
</feature>
<organism evidence="2 3">
    <name type="scientific">Tardibacter chloracetimidivorans</name>
    <dbReference type="NCBI Taxonomy" id="1921510"/>
    <lineage>
        <taxon>Bacteria</taxon>
        <taxon>Pseudomonadati</taxon>
        <taxon>Pseudomonadota</taxon>
        <taxon>Alphaproteobacteria</taxon>
        <taxon>Sphingomonadales</taxon>
        <taxon>Sphingomonadaceae</taxon>
        <taxon>Tardibacter</taxon>
    </lineage>
</organism>
<accession>A0A1L3ZQU2</accession>
<dbReference type="OrthoDB" id="8968524at2"/>
<sequence>MMTKPTCRARSRWEVFAAPLIMGVLSLIGLVSALAGDGPADWLSWVTLAVPLVAVGWAMRRRRT</sequence>
<dbReference type="RefSeq" id="WP_072595573.1">
    <property type="nucleotide sequence ID" value="NZ_CP018221.1"/>
</dbReference>
<evidence type="ECO:0008006" key="4">
    <source>
        <dbReference type="Google" id="ProtNLM"/>
    </source>
</evidence>